<dbReference type="RefSeq" id="WP_161349562.1">
    <property type="nucleotide sequence ID" value="NZ_WTUX01000002.1"/>
</dbReference>
<evidence type="ECO:0000256" key="1">
    <source>
        <dbReference type="SAM" id="MobiDB-lite"/>
    </source>
</evidence>
<comment type="caution">
    <text evidence="3">The sequence shown here is derived from an EMBL/GenBank/DDBJ whole genome shotgun (WGS) entry which is preliminary data.</text>
</comment>
<dbReference type="Proteomes" id="UP000467322">
    <property type="component" value="Unassembled WGS sequence"/>
</dbReference>
<dbReference type="AlphaFoldDB" id="A0A845LZB4"/>
<evidence type="ECO:0000313" key="3">
    <source>
        <dbReference type="EMBL" id="MZR11438.1"/>
    </source>
</evidence>
<gene>
    <name evidence="3" type="ORF">GQE99_00130</name>
</gene>
<accession>A0A845LZB4</accession>
<feature type="region of interest" description="Disordered" evidence="1">
    <location>
        <begin position="1"/>
        <end position="40"/>
    </location>
</feature>
<feature type="domain" description="DUF5681" evidence="2">
    <location>
        <begin position="17"/>
        <end position="93"/>
    </location>
</feature>
<sequence>MAKDDGDYEVGYGKPPKATRFKKGQSGNPKGRPKGAKSFTSMAEEAFTRKIKVTTDGQRREVTIIEAILLQLANNAAKGDLRSMDRAFKLMTMIEDAKSAQQPEAANDTRDPDADRAVLETFAEMFGTDADQLFASFQEAQEDE</sequence>
<protein>
    <recommendedName>
        <fullName evidence="2">DUF5681 domain-containing protein</fullName>
    </recommendedName>
</protein>
<evidence type="ECO:0000259" key="2">
    <source>
        <dbReference type="Pfam" id="PF18932"/>
    </source>
</evidence>
<name>A0A845LZB4_9RHOB</name>
<proteinExistence type="predicted"/>
<keyword evidence="4" id="KW-1185">Reference proteome</keyword>
<reference evidence="3 4" key="1">
    <citation type="submission" date="2019-12" db="EMBL/GenBank/DDBJ databases">
        <title>Maritimibacter sp. nov. sp. isolated from sea sand.</title>
        <authorList>
            <person name="Kim J."/>
            <person name="Jeong S.E."/>
            <person name="Jung H.S."/>
            <person name="Jeon C.O."/>
        </authorList>
    </citation>
    <scope>NUCLEOTIDE SEQUENCE [LARGE SCALE GENOMIC DNA]</scope>
    <source>
        <strain evidence="3 4">DP07</strain>
    </source>
</reference>
<organism evidence="3 4">
    <name type="scientific">Maritimibacter harenae</name>
    <dbReference type="NCBI Taxonomy" id="2606218"/>
    <lineage>
        <taxon>Bacteria</taxon>
        <taxon>Pseudomonadati</taxon>
        <taxon>Pseudomonadota</taxon>
        <taxon>Alphaproteobacteria</taxon>
        <taxon>Rhodobacterales</taxon>
        <taxon>Roseobacteraceae</taxon>
        <taxon>Maritimibacter</taxon>
    </lineage>
</organism>
<evidence type="ECO:0000313" key="4">
    <source>
        <dbReference type="Proteomes" id="UP000467322"/>
    </source>
</evidence>
<dbReference type="InterPro" id="IPR043736">
    <property type="entry name" value="DUF5681"/>
</dbReference>
<dbReference type="Pfam" id="PF18932">
    <property type="entry name" value="DUF5681"/>
    <property type="match status" value="1"/>
</dbReference>
<dbReference type="EMBL" id="WTUX01000002">
    <property type="protein sequence ID" value="MZR11438.1"/>
    <property type="molecule type" value="Genomic_DNA"/>
</dbReference>